<name>A0A133VLH6_9EURY</name>
<gene>
    <name evidence="1" type="ORF">AKJ51_01670</name>
</gene>
<keyword evidence="2" id="KW-1185">Reference proteome</keyword>
<reference evidence="1 2" key="1">
    <citation type="journal article" date="2016" name="Sci. Rep.">
        <title>Metabolic traits of an uncultured archaeal lineage -MSBL1- from brine pools of the Red Sea.</title>
        <authorList>
            <person name="Mwirichia R."/>
            <person name="Alam I."/>
            <person name="Rashid M."/>
            <person name="Vinu M."/>
            <person name="Ba-Alawi W."/>
            <person name="Anthony Kamau A."/>
            <person name="Kamanda Ngugi D."/>
            <person name="Goker M."/>
            <person name="Klenk H.P."/>
            <person name="Bajic V."/>
            <person name="Stingl U."/>
        </authorList>
    </citation>
    <scope>NUCLEOTIDE SEQUENCE [LARGE SCALE GENOMIC DNA]</scope>
    <source>
        <strain evidence="1">SCGC-AAA382A20</strain>
    </source>
</reference>
<dbReference type="Proteomes" id="UP000070263">
    <property type="component" value="Unassembled WGS sequence"/>
</dbReference>
<evidence type="ECO:0000313" key="2">
    <source>
        <dbReference type="Proteomes" id="UP000070263"/>
    </source>
</evidence>
<evidence type="ECO:0000313" key="1">
    <source>
        <dbReference type="EMBL" id="KXB07294.1"/>
    </source>
</evidence>
<organism evidence="1 2">
    <name type="scientific">candidate division MSBL1 archaeon SCGC-AAA382A20</name>
    <dbReference type="NCBI Taxonomy" id="1698280"/>
    <lineage>
        <taxon>Archaea</taxon>
        <taxon>Methanobacteriati</taxon>
        <taxon>Methanobacteriota</taxon>
        <taxon>candidate division MSBL1</taxon>
    </lineage>
</organism>
<dbReference type="EMBL" id="LHYE01000011">
    <property type="protein sequence ID" value="KXB07294.1"/>
    <property type="molecule type" value="Genomic_DNA"/>
</dbReference>
<dbReference type="AlphaFoldDB" id="A0A133VLH6"/>
<sequence length="75" mass="8294">MGERETDGRIREQDRDCGARKPVIHDLSPRANFGFAISPVFPEKGRKIRVTIMRSSALKPISGSSLQVARGEEGK</sequence>
<proteinExistence type="predicted"/>
<protein>
    <submittedName>
        <fullName evidence="1">Uncharacterized protein</fullName>
    </submittedName>
</protein>
<accession>A0A133VLH6</accession>
<comment type="caution">
    <text evidence="1">The sequence shown here is derived from an EMBL/GenBank/DDBJ whole genome shotgun (WGS) entry which is preliminary data.</text>
</comment>